<evidence type="ECO:0000256" key="3">
    <source>
        <dbReference type="ARBA" id="ARBA00048782"/>
    </source>
</evidence>
<dbReference type="EMBL" id="JBBPCO010000001">
    <property type="protein sequence ID" value="MEK8088514.1"/>
    <property type="molecule type" value="Genomic_DNA"/>
</dbReference>
<comment type="catalytic activity">
    <reaction evidence="2 4">
        <text>L-methionyl-[protein] + [thioredoxin]-disulfide + H2O = L-methionyl-(S)-S-oxide-[protein] + [thioredoxin]-dithiol</text>
        <dbReference type="Rhea" id="RHEA:14217"/>
        <dbReference type="Rhea" id="RHEA-COMP:10698"/>
        <dbReference type="Rhea" id="RHEA-COMP:10700"/>
        <dbReference type="Rhea" id="RHEA-COMP:12313"/>
        <dbReference type="Rhea" id="RHEA-COMP:12315"/>
        <dbReference type="ChEBI" id="CHEBI:15377"/>
        <dbReference type="ChEBI" id="CHEBI:16044"/>
        <dbReference type="ChEBI" id="CHEBI:29950"/>
        <dbReference type="ChEBI" id="CHEBI:44120"/>
        <dbReference type="ChEBI" id="CHEBI:50058"/>
        <dbReference type="EC" id="1.8.4.11"/>
    </reaction>
</comment>
<dbReference type="PANTHER" id="PTHR43774">
    <property type="entry name" value="PEPTIDE METHIONINE SULFOXIDE REDUCTASE"/>
    <property type="match status" value="1"/>
</dbReference>
<comment type="function">
    <text evidence="4">Has an important function as a repair enzyme for proteins that have been inactivated by oxidation. Catalyzes the reversible oxidation-reduction of methionine sulfoxide in proteins to methionine.</text>
</comment>
<dbReference type="EC" id="1.8.4.11" evidence="4"/>
<dbReference type="NCBIfam" id="TIGR00401">
    <property type="entry name" value="msrA"/>
    <property type="match status" value="1"/>
</dbReference>
<keyword evidence="1 4" id="KW-0560">Oxidoreductase</keyword>
<dbReference type="Gene3D" id="3.30.1060.10">
    <property type="entry name" value="Peptide methionine sulphoxide reductase MsrA"/>
    <property type="match status" value="1"/>
</dbReference>
<dbReference type="SUPFAM" id="SSF55068">
    <property type="entry name" value="Peptide methionine sulfoxide reductase"/>
    <property type="match status" value="1"/>
</dbReference>
<feature type="active site" evidence="4">
    <location>
        <position position="17"/>
    </location>
</feature>
<dbReference type="Pfam" id="PF01625">
    <property type="entry name" value="PMSR"/>
    <property type="match status" value="1"/>
</dbReference>
<evidence type="ECO:0000313" key="7">
    <source>
        <dbReference type="Proteomes" id="UP001446205"/>
    </source>
</evidence>
<evidence type="ECO:0000256" key="2">
    <source>
        <dbReference type="ARBA" id="ARBA00047806"/>
    </source>
</evidence>
<comment type="similarity">
    <text evidence="4">Belongs to the MsrA Met sulfoxide reductase family.</text>
</comment>
<dbReference type="GO" id="GO:0008113">
    <property type="term" value="F:peptide-methionine (S)-S-oxide reductase activity"/>
    <property type="evidence" value="ECO:0007669"/>
    <property type="project" value="UniProtKB-EC"/>
</dbReference>
<evidence type="ECO:0000259" key="5">
    <source>
        <dbReference type="Pfam" id="PF01625"/>
    </source>
</evidence>
<comment type="caution">
    <text evidence="6">The sequence shown here is derived from an EMBL/GenBank/DDBJ whole genome shotgun (WGS) entry which is preliminary data.</text>
</comment>
<proteinExistence type="inferred from homology"/>
<feature type="domain" description="Peptide methionine sulphoxide reductase MsrA" evidence="5">
    <location>
        <begin position="11"/>
        <end position="162"/>
    </location>
</feature>
<dbReference type="Proteomes" id="UP001446205">
    <property type="component" value="Unassembled WGS sequence"/>
</dbReference>
<dbReference type="RefSeq" id="WP_341369576.1">
    <property type="nucleotide sequence ID" value="NZ_JBBPCO010000001.1"/>
</dbReference>
<evidence type="ECO:0000256" key="4">
    <source>
        <dbReference type="HAMAP-Rule" id="MF_01401"/>
    </source>
</evidence>
<evidence type="ECO:0000313" key="6">
    <source>
        <dbReference type="EMBL" id="MEK8088514.1"/>
    </source>
</evidence>
<sequence length="183" mass="20465">MGTSQENTEIATLGGGCFWCLEAVFQQLKGVKEVISGYAGGQVENPDYRQVCSGTTGHAEVVQIHFDPAVISYRDLLDVFFTIHDPTTLNCQGADVGTQYRSVIFHHSPEQQQVAETTIRELESAGVWNAPIVTEVLPAPHFYPAEVYHKDYYARNPDQGYCRIVIAPKVAKLRQKYMDRLKA</sequence>
<accession>A0ABU9D518</accession>
<dbReference type="InterPro" id="IPR002569">
    <property type="entry name" value="Met_Sox_Rdtase_MsrA_dom"/>
</dbReference>
<protein>
    <recommendedName>
        <fullName evidence="4">Peptide methionine sulfoxide reductase MsrA</fullName>
        <shortName evidence="4">Protein-methionine-S-oxide reductase</shortName>
        <ecNumber evidence="4">1.8.4.11</ecNumber>
    </recommendedName>
    <alternativeName>
        <fullName evidence="4">Peptide-methionine (S)-S-oxide reductase</fullName>
        <shortName evidence="4">Peptide Met(O) reductase</shortName>
    </alternativeName>
</protein>
<dbReference type="HAMAP" id="MF_01401">
    <property type="entry name" value="MsrA"/>
    <property type="match status" value="1"/>
</dbReference>
<evidence type="ECO:0000256" key="1">
    <source>
        <dbReference type="ARBA" id="ARBA00023002"/>
    </source>
</evidence>
<name>A0ABU9D518_9PROT</name>
<dbReference type="PANTHER" id="PTHR43774:SF1">
    <property type="entry name" value="PEPTIDE METHIONINE SULFOXIDE REDUCTASE MSRA 2"/>
    <property type="match status" value="1"/>
</dbReference>
<reference evidence="6 7" key="1">
    <citation type="submission" date="2024-04" db="EMBL/GenBank/DDBJ databases">
        <authorList>
            <person name="Abashina T."/>
            <person name="Shaikin A."/>
        </authorList>
    </citation>
    <scope>NUCLEOTIDE SEQUENCE [LARGE SCALE GENOMIC DNA]</scope>
    <source>
        <strain evidence="6 7">AAFK</strain>
    </source>
</reference>
<keyword evidence="7" id="KW-1185">Reference proteome</keyword>
<dbReference type="InterPro" id="IPR036509">
    <property type="entry name" value="Met_Sox_Rdtase_MsrA_sf"/>
</dbReference>
<gene>
    <name evidence="4 6" type="primary">msrA</name>
    <name evidence="6" type="ORF">WOB96_01930</name>
</gene>
<organism evidence="6 7">
    <name type="scientific">Thermithiobacillus plumbiphilus</name>
    <dbReference type="NCBI Taxonomy" id="1729899"/>
    <lineage>
        <taxon>Bacteria</taxon>
        <taxon>Pseudomonadati</taxon>
        <taxon>Pseudomonadota</taxon>
        <taxon>Acidithiobacillia</taxon>
        <taxon>Acidithiobacillales</taxon>
        <taxon>Thermithiobacillaceae</taxon>
        <taxon>Thermithiobacillus</taxon>
    </lineage>
</organism>
<comment type="catalytic activity">
    <reaction evidence="3 4">
        <text>[thioredoxin]-disulfide + L-methionine + H2O = L-methionine (S)-S-oxide + [thioredoxin]-dithiol</text>
        <dbReference type="Rhea" id="RHEA:19993"/>
        <dbReference type="Rhea" id="RHEA-COMP:10698"/>
        <dbReference type="Rhea" id="RHEA-COMP:10700"/>
        <dbReference type="ChEBI" id="CHEBI:15377"/>
        <dbReference type="ChEBI" id="CHEBI:29950"/>
        <dbReference type="ChEBI" id="CHEBI:50058"/>
        <dbReference type="ChEBI" id="CHEBI:57844"/>
        <dbReference type="ChEBI" id="CHEBI:58772"/>
        <dbReference type="EC" id="1.8.4.11"/>
    </reaction>
</comment>